<evidence type="ECO:0000256" key="5">
    <source>
        <dbReference type="ARBA" id="ARBA00022694"/>
    </source>
</evidence>
<accession>G9WND5</accession>
<dbReference type="PANTHER" id="PTHR33540:SF2">
    <property type="entry name" value="TRNA THREONYLCARBAMOYLADENOSINE BIOSYNTHESIS PROTEIN TSAE"/>
    <property type="match status" value="1"/>
</dbReference>
<dbReference type="NCBIfam" id="TIGR00150">
    <property type="entry name" value="T6A_YjeE"/>
    <property type="match status" value="1"/>
</dbReference>
<evidence type="ECO:0000256" key="9">
    <source>
        <dbReference type="ARBA" id="ARBA00022842"/>
    </source>
</evidence>
<evidence type="ECO:0000256" key="1">
    <source>
        <dbReference type="ARBA" id="ARBA00004496"/>
    </source>
</evidence>
<proteinExistence type="inferred from homology"/>
<gene>
    <name evidence="11" type="ORF">HMPREF9625_00868</name>
</gene>
<protein>
    <recommendedName>
        <fullName evidence="3">tRNA threonylcarbamoyladenosine biosynthesis protein TsaE</fullName>
    </recommendedName>
    <alternativeName>
        <fullName evidence="10">t(6)A37 threonylcarbamoyladenosine biosynthesis protein TsaE</fullName>
    </alternativeName>
</protein>
<evidence type="ECO:0000256" key="8">
    <source>
        <dbReference type="ARBA" id="ARBA00022840"/>
    </source>
</evidence>
<keyword evidence="6" id="KW-0479">Metal-binding</keyword>
<dbReference type="GO" id="GO:0005737">
    <property type="term" value="C:cytoplasm"/>
    <property type="evidence" value="ECO:0007669"/>
    <property type="project" value="UniProtKB-SubCell"/>
</dbReference>
<dbReference type="STRING" id="796943.HMPREF9625_00868"/>
<comment type="caution">
    <text evidence="11">The sequence shown here is derived from an EMBL/GenBank/DDBJ whole genome shotgun (WGS) entry which is preliminary data.</text>
</comment>
<dbReference type="PANTHER" id="PTHR33540">
    <property type="entry name" value="TRNA THREONYLCARBAMOYLADENOSINE BIOSYNTHESIS PROTEIN TSAE"/>
    <property type="match status" value="1"/>
</dbReference>
<evidence type="ECO:0000256" key="7">
    <source>
        <dbReference type="ARBA" id="ARBA00022741"/>
    </source>
</evidence>
<dbReference type="InterPro" id="IPR003442">
    <property type="entry name" value="T6A_TsaE"/>
</dbReference>
<dbReference type="AlphaFoldDB" id="G9WND5"/>
<sequence>MRILESRSEEESFRIAEELGKKAKAGEIYCLEGELGVGKTVFAKGFAKGLGIDAVIDSPTFNIVKEYQGRFMLYHFDVYRIEDIDELLEIGFEEMTGGDAVCLIEWASRIEEEIPSFAKWIRIDKDLDKGFEYRKITLEEGRA</sequence>
<dbReference type="Proteomes" id="UP000018461">
    <property type="component" value="Unassembled WGS sequence"/>
</dbReference>
<comment type="similarity">
    <text evidence="2">Belongs to the TsaE family.</text>
</comment>
<dbReference type="GO" id="GO:0002949">
    <property type="term" value="P:tRNA threonylcarbamoyladenosine modification"/>
    <property type="evidence" value="ECO:0007669"/>
    <property type="project" value="InterPro"/>
</dbReference>
<evidence type="ECO:0000313" key="12">
    <source>
        <dbReference type="Proteomes" id="UP000018461"/>
    </source>
</evidence>
<dbReference type="PATRIC" id="fig|796943.3.peg.1278"/>
<dbReference type="Gene3D" id="3.40.50.300">
    <property type="entry name" value="P-loop containing nucleotide triphosphate hydrolases"/>
    <property type="match status" value="1"/>
</dbReference>
<dbReference type="RefSeq" id="WP_009534726.1">
    <property type="nucleotide sequence ID" value="NZ_KE148312.1"/>
</dbReference>
<keyword evidence="4" id="KW-0963">Cytoplasm</keyword>
<dbReference type="HOGENOM" id="CLU_087829_5_0_9"/>
<keyword evidence="9" id="KW-0460">Magnesium</keyword>
<dbReference type="GO" id="GO:0046872">
    <property type="term" value="F:metal ion binding"/>
    <property type="evidence" value="ECO:0007669"/>
    <property type="project" value="UniProtKB-KW"/>
</dbReference>
<name>G9WND5_9FIRM</name>
<evidence type="ECO:0000256" key="3">
    <source>
        <dbReference type="ARBA" id="ARBA00019010"/>
    </source>
</evidence>
<evidence type="ECO:0000256" key="10">
    <source>
        <dbReference type="ARBA" id="ARBA00032441"/>
    </source>
</evidence>
<organism evidence="11 12">
    <name type="scientific">Oribacterium parvum ACB1</name>
    <dbReference type="NCBI Taxonomy" id="796943"/>
    <lineage>
        <taxon>Bacteria</taxon>
        <taxon>Bacillati</taxon>
        <taxon>Bacillota</taxon>
        <taxon>Clostridia</taxon>
        <taxon>Lachnospirales</taxon>
        <taxon>Lachnospiraceae</taxon>
        <taxon>Oribacterium</taxon>
    </lineage>
</organism>
<dbReference type="SUPFAM" id="SSF52540">
    <property type="entry name" value="P-loop containing nucleoside triphosphate hydrolases"/>
    <property type="match status" value="1"/>
</dbReference>
<reference evidence="11" key="1">
    <citation type="submission" date="2011-08" db="EMBL/GenBank/DDBJ databases">
        <authorList>
            <consortium name="The Broad Institute Genome Sequencing Platform"/>
            <person name="Earl A."/>
            <person name="Ward D."/>
            <person name="Feldgarden M."/>
            <person name="Gevers D."/>
            <person name="Sizova M."/>
            <person name="Hazen A."/>
            <person name="Epstein S."/>
            <person name="Young S.K."/>
            <person name="Zeng Q."/>
            <person name="Gargeya S."/>
            <person name="Fitzgerald M."/>
            <person name="Haas B."/>
            <person name="Abouelleil A."/>
            <person name="Alvarado L."/>
            <person name="Arachchi H.M."/>
            <person name="Berlin A."/>
            <person name="Brown A."/>
            <person name="Chapman S.B."/>
            <person name="Chen Z."/>
            <person name="Dunbar C."/>
            <person name="Freedman E."/>
            <person name="Gearin G."/>
            <person name="Gellesch M."/>
            <person name="Goldberg J."/>
            <person name="Griggs A."/>
            <person name="Gujja S."/>
            <person name="Heiman D."/>
            <person name="Howarth C."/>
            <person name="Larson L."/>
            <person name="Lui A."/>
            <person name="MacDonald P.J.P."/>
            <person name="Montmayeur A."/>
            <person name="Murphy C."/>
            <person name="Neiman D."/>
            <person name="Pearson M."/>
            <person name="Priest M."/>
            <person name="Roberts A."/>
            <person name="Saif S."/>
            <person name="Shea T."/>
            <person name="Shenoy N."/>
            <person name="Sisk P."/>
            <person name="Stolte C."/>
            <person name="Sykes S."/>
            <person name="Wortman J."/>
            <person name="Nusbaum C."/>
            <person name="Birren B."/>
        </authorList>
    </citation>
    <scope>NUCLEOTIDE SEQUENCE</scope>
    <source>
        <strain evidence="11">ACB1</strain>
    </source>
</reference>
<dbReference type="InterPro" id="IPR027417">
    <property type="entry name" value="P-loop_NTPase"/>
</dbReference>
<evidence type="ECO:0000256" key="4">
    <source>
        <dbReference type="ARBA" id="ARBA00022490"/>
    </source>
</evidence>
<dbReference type="EMBL" id="AFZC02000003">
    <property type="protein sequence ID" value="EHL11301.1"/>
    <property type="molecule type" value="Genomic_DNA"/>
</dbReference>
<dbReference type="GO" id="GO:0005524">
    <property type="term" value="F:ATP binding"/>
    <property type="evidence" value="ECO:0007669"/>
    <property type="project" value="UniProtKB-KW"/>
</dbReference>
<comment type="subcellular location">
    <subcellularLocation>
        <location evidence="1">Cytoplasm</location>
    </subcellularLocation>
</comment>
<keyword evidence="12" id="KW-1185">Reference proteome</keyword>
<dbReference type="Pfam" id="PF02367">
    <property type="entry name" value="TsaE"/>
    <property type="match status" value="1"/>
</dbReference>
<reference evidence="11" key="2">
    <citation type="submission" date="2013-03" db="EMBL/GenBank/DDBJ databases">
        <title>The Genome Sequence of Oribacterium sp. ACB1.</title>
        <authorList>
            <consortium name="The Broad Institute Genomics Platform"/>
            <consortium name="The Broad Institute Genome Sequencing Center for Infectious Disease"/>
            <person name="Earl A."/>
            <person name="Ward D."/>
            <person name="Feldgarden M."/>
            <person name="Gevers D."/>
            <person name="Sizova M."/>
            <person name="Hazen A."/>
            <person name="Epstein S."/>
            <person name="Walker B."/>
            <person name="Young S."/>
            <person name="Zeng Q."/>
            <person name="Gargeya S."/>
            <person name="Fitzgerald M."/>
            <person name="Haas B."/>
            <person name="Abouelleil A."/>
            <person name="Allen A.W."/>
            <person name="Alvarado L."/>
            <person name="Arachchi H.M."/>
            <person name="Berlin A.M."/>
            <person name="Chapman S.B."/>
            <person name="Gainer-Dewar J."/>
            <person name="Goldberg J."/>
            <person name="Griggs A."/>
            <person name="Gujja S."/>
            <person name="Hansen M."/>
            <person name="Howarth C."/>
            <person name="Imamovic A."/>
            <person name="Ireland A."/>
            <person name="Larimer J."/>
            <person name="McCowan C."/>
            <person name="Murphy C."/>
            <person name="Pearson M."/>
            <person name="Poon T.W."/>
            <person name="Priest M."/>
            <person name="Roberts A."/>
            <person name="Saif S."/>
            <person name="Shea T."/>
            <person name="Sisk P."/>
            <person name="Sykes S."/>
            <person name="Wortman J."/>
            <person name="Nusbaum C."/>
            <person name="Birren B."/>
        </authorList>
    </citation>
    <scope>NUCLEOTIDE SEQUENCE [LARGE SCALE GENOMIC DNA]</scope>
    <source>
        <strain evidence="11">ACB1</strain>
    </source>
</reference>
<evidence type="ECO:0000256" key="2">
    <source>
        <dbReference type="ARBA" id="ARBA00007599"/>
    </source>
</evidence>
<keyword evidence="7" id="KW-0547">Nucleotide-binding</keyword>
<evidence type="ECO:0000313" key="11">
    <source>
        <dbReference type="EMBL" id="EHL11301.1"/>
    </source>
</evidence>
<evidence type="ECO:0000256" key="6">
    <source>
        <dbReference type="ARBA" id="ARBA00022723"/>
    </source>
</evidence>
<keyword evidence="8" id="KW-0067">ATP-binding</keyword>
<keyword evidence="5" id="KW-0819">tRNA processing</keyword>